<sequence length="419" mass="46632">MWANAAKKVHTCKYASDAFHDASDEAVASANKPGKKLDLASNSDAARAARAMQEAISGEPLTDGSSVVSHEEEVFARVRLHFGRSKDQYRYSLSEGTFRFLGEEEAAGKSSAFFVFTEDGRYCVKSVDPSEAHMLARVIVDYEQYVLKHKHTLLPKFYGLYEVRLSHRRKPLWMMVQGNVLGGRTGVIQRFDLKGSTHGRKASAKEWAKGRGSVLKDLDFVHSSCALLGATPAAEQQWEQWVQRMDTDSAWLASQGLIDYSLLLGFSSCQPELLKKPLSHVNQLEFQSASLGDLSSSIPAEEALVVYVGIIDCLMPYNWFKRCENVVCGAFFSADISCQPPVAYATRFINFVRKLGSPLGELQEFTAKRQMSSQRLLGYIVGEFGRKDAQHVVKYLTFLVITGGLGRLAVFLSSQRKLK</sequence>
<organism evidence="3 4">
    <name type="scientific">Polarella glacialis</name>
    <name type="common">Dinoflagellate</name>
    <dbReference type="NCBI Taxonomy" id="89957"/>
    <lineage>
        <taxon>Eukaryota</taxon>
        <taxon>Sar</taxon>
        <taxon>Alveolata</taxon>
        <taxon>Dinophyceae</taxon>
        <taxon>Suessiales</taxon>
        <taxon>Suessiaceae</taxon>
        <taxon>Polarella</taxon>
    </lineage>
</organism>
<dbReference type="Gene3D" id="3.30.800.10">
    <property type="entry name" value="Phosphatidylinositol Phosphate Kinase II Beta"/>
    <property type="match status" value="1"/>
</dbReference>
<evidence type="ECO:0000313" key="4">
    <source>
        <dbReference type="Proteomes" id="UP000654075"/>
    </source>
</evidence>
<dbReference type="Proteomes" id="UP000654075">
    <property type="component" value="Unassembled WGS sequence"/>
</dbReference>
<evidence type="ECO:0000259" key="2">
    <source>
        <dbReference type="PROSITE" id="PS51455"/>
    </source>
</evidence>
<dbReference type="GO" id="GO:0005524">
    <property type="term" value="F:ATP binding"/>
    <property type="evidence" value="ECO:0007669"/>
    <property type="project" value="UniProtKB-UniRule"/>
</dbReference>
<dbReference type="EMBL" id="CAJNNV010018512">
    <property type="protein sequence ID" value="CAE8606003.1"/>
    <property type="molecule type" value="Genomic_DNA"/>
</dbReference>
<dbReference type="InterPro" id="IPR002498">
    <property type="entry name" value="PInositol-4-P-4/5-kinase_core"/>
</dbReference>
<proteinExistence type="predicted"/>
<dbReference type="InterPro" id="IPR023610">
    <property type="entry name" value="PInositol-4/5-P-5/4-kinase"/>
</dbReference>
<accession>A0A813EVF9</accession>
<dbReference type="SUPFAM" id="SSF56104">
    <property type="entry name" value="SAICAR synthase-like"/>
    <property type="match status" value="1"/>
</dbReference>
<dbReference type="SMART" id="SM00330">
    <property type="entry name" value="PIPKc"/>
    <property type="match status" value="1"/>
</dbReference>
<gene>
    <name evidence="3" type="ORF">PGLA1383_LOCUS24019</name>
</gene>
<reference evidence="3" key="1">
    <citation type="submission" date="2021-02" db="EMBL/GenBank/DDBJ databases">
        <authorList>
            <person name="Dougan E. K."/>
            <person name="Rhodes N."/>
            <person name="Thang M."/>
            <person name="Chan C."/>
        </authorList>
    </citation>
    <scope>NUCLEOTIDE SEQUENCE</scope>
</reference>
<evidence type="ECO:0000313" key="3">
    <source>
        <dbReference type="EMBL" id="CAE8606003.1"/>
    </source>
</evidence>
<dbReference type="PROSITE" id="PS51455">
    <property type="entry name" value="PIPK"/>
    <property type="match status" value="1"/>
</dbReference>
<dbReference type="CDD" id="cd00139">
    <property type="entry name" value="PIPKc"/>
    <property type="match status" value="1"/>
</dbReference>
<dbReference type="Pfam" id="PF01504">
    <property type="entry name" value="PIP5K"/>
    <property type="match status" value="1"/>
</dbReference>
<keyword evidence="1" id="KW-0067">ATP-binding</keyword>
<dbReference type="PANTHER" id="PTHR23086:SF8">
    <property type="entry name" value="PHOSPHATIDYLINOSITOL 5-PHOSPHATE 4-KINASE, ISOFORM A"/>
    <property type="match status" value="1"/>
</dbReference>
<evidence type="ECO:0000256" key="1">
    <source>
        <dbReference type="PROSITE-ProRule" id="PRU00781"/>
    </source>
</evidence>
<keyword evidence="1" id="KW-0808">Transferase</keyword>
<dbReference type="PANTHER" id="PTHR23086">
    <property type="entry name" value="PHOSPHATIDYLINOSITOL-4-PHOSPHATE 5-KINASE"/>
    <property type="match status" value="1"/>
</dbReference>
<dbReference type="OMA" id="KRSERFM"/>
<keyword evidence="1" id="KW-0418">Kinase</keyword>
<dbReference type="GO" id="GO:0016308">
    <property type="term" value="F:1-phosphatidylinositol-4-phosphate 5-kinase activity"/>
    <property type="evidence" value="ECO:0007669"/>
    <property type="project" value="TreeGrafter"/>
</dbReference>
<dbReference type="GO" id="GO:0005886">
    <property type="term" value="C:plasma membrane"/>
    <property type="evidence" value="ECO:0007669"/>
    <property type="project" value="TreeGrafter"/>
</dbReference>
<keyword evidence="4" id="KW-1185">Reference proteome</keyword>
<dbReference type="InterPro" id="IPR027484">
    <property type="entry name" value="PInositol-4-P-5-kinase_N"/>
</dbReference>
<name>A0A813EVF9_POLGL</name>
<dbReference type="InterPro" id="IPR027483">
    <property type="entry name" value="PInositol-4-P-4/5-kinase_C_sf"/>
</dbReference>
<keyword evidence="1" id="KW-0547">Nucleotide-binding</keyword>
<dbReference type="OrthoDB" id="418055at2759"/>
<dbReference type="AlphaFoldDB" id="A0A813EVF9"/>
<comment type="caution">
    <text evidence="3">The sequence shown here is derived from an EMBL/GenBank/DDBJ whole genome shotgun (WGS) entry which is preliminary data.</text>
</comment>
<feature type="domain" description="PIPK" evidence="2">
    <location>
        <begin position="3"/>
        <end position="356"/>
    </location>
</feature>
<protein>
    <recommendedName>
        <fullName evidence="2">PIPK domain-containing protein</fullName>
    </recommendedName>
</protein>
<dbReference type="Gene3D" id="3.30.810.10">
    <property type="entry name" value="2-Layer Sandwich"/>
    <property type="match status" value="1"/>
</dbReference>
<dbReference type="GO" id="GO:0046854">
    <property type="term" value="P:phosphatidylinositol phosphate biosynthetic process"/>
    <property type="evidence" value="ECO:0007669"/>
    <property type="project" value="TreeGrafter"/>
</dbReference>